<organism evidence="2">
    <name type="scientific">Psilocybe cubensis</name>
    <name type="common">Psychedelic mushroom</name>
    <name type="synonym">Stropharia cubensis</name>
    <dbReference type="NCBI Taxonomy" id="181762"/>
    <lineage>
        <taxon>Eukaryota</taxon>
        <taxon>Fungi</taxon>
        <taxon>Dikarya</taxon>
        <taxon>Basidiomycota</taxon>
        <taxon>Agaricomycotina</taxon>
        <taxon>Agaricomycetes</taxon>
        <taxon>Agaricomycetidae</taxon>
        <taxon>Agaricales</taxon>
        <taxon>Agaricineae</taxon>
        <taxon>Strophariaceae</taxon>
        <taxon>Psilocybe</taxon>
    </lineage>
</organism>
<keyword evidence="1" id="KW-0812">Transmembrane</keyword>
<name>A0A8H7Y8B6_PSICU</name>
<dbReference type="AlphaFoldDB" id="A0A8H7Y8B6"/>
<proteinExistence type="predicted"/>
<evidence type="ECO:0000256" key="1">
    <source>
        <dbReference type="SAM" id="Phobius"/>
    </source>
</evidence>
<reference evidence="2" key="1">
    <citation type="submission" date="2021-02" db="EMBL/GenBank/DDBJ databases">
        <title>Psilocybe cubensis genome.</title>
        <authorList>
            <person name="Mckernan K.J."/>
            <person name="Crawford S."/>
            <person name="Trippe A."/>
            <person name="Kane L.T."/>
            <person name="Mclaughlin S."/>
        </authorList>
    </citation>
    <scope>NUCLEOTIDE SEQUENCE [LARGE SCALE GENOMIC DNA]</scope>
    <source>
        <strain evidence="2">MGC-MH-2018</strain>
    </source>
</reference>
<evidence type="ECO:0000313" key="2">
    <source>
        <dbReference type="EMBL" id="KAG5173176.1"/>
    </source>
</evidence>
<dbReference type="OrthoDB" id="411632at2759"/>
<keyword evidence="1" id="KW-0472">Membrane</keyword>
<dbReference type="EMBL" id="JAFIQS010000002">
    <property type="protein sequence ID" value="KAG5173176.1"/>
    <property type="molecule type" value="Genomic_DNA"/>
</dbReference>
<accession>A0A8H7Y8B6</accession>
<comment type="caution">
    <text evidence="2">The sequence shown here is derived from an EMBL/GenBank/DDBJ whole genome shotgun (WGS) entry which is preliminary data.</text>
</comment>
<gene>
    <name evidence="2" type="ORF">JR316_002686</name>
</gene>
<feature type="transmembrane region" description="Helical" evidence="1">
    <location>
        <begin position="12"/>
        <end position="33"/>
    </location>
</feature>
<keyword evidence="1" id="KW-1133">Transmembrane helix</keyword>
<sequence>MARILRLSPLQRNTITCIALFIITNIVVISQYWGPRTLALSSSPSDSDSKDVGHIFLKSESEAQEEEDAILNPPRILLVSALFDFPTARSSVSNASHQYFEYLPRFLGSITNDVYFYTTPDLAPAVRAAHGSDAASNLMVDTSFMSPFDIPPLKGRELVYSRMRNAARNIDTTNEGDEADIVHSPKTLALRNAKMFFLEHAIQSSRGGEENYSDNDYDYIFWVDLTVFNDDQSYVSFPGPARVETVWKEGSLLTGSPKEDLLFFPIDQAPPPDMHDWTEDMGPIETNFTQGSFFGGPPRSIKWLSKSFYAYHDYFIQLGFASALPRARLPSHRMGIVNTLLMMYPERFITVWPSDPEVNLGTKNKPKGLIHSLFNINWKINLNQASGAQVKGYLGECGDEQVYYQWWLSGHEAREAARNWWNGLGRDPRDPTRLFNDNRAAETDWWKTMVPVQSTPCHLSRVLSVESVLHRTFGEGWQVPTATVTKPSRSW</sequence>
<protein>
    <submittedName>
        <fullName evidence="2">Uncharacterized protein</fullName>
    </submittedName>
</protein>